<dbReference type="EMBL" id="BBYQ01000275">
    <property type="protein sequence ID" value="GAP33461.1"/>
    <property type="molecule type" value="Genomic_DNA"/>
</dbReference>
<reference evidence="2" key="1">
    <citation type="submission" date="2015-07" db="EMBL/GenBank/DDBJ databases">
        <title>Nocardia seriolae U-1 whole genome shotgun sequence.</title>
        <authorList>
            <person name="Imajoh M."/>
            <person name="Fukumoto Y."/>
            <person name="Sukeda M."/>
            <person name="Yamane J."/>
            <person name="Yamasaki K."/>
            <person name="Shimizu M."/>
            <person name="Ohnishi K."/>
            <person name="Oshima S."/>
        </authorList>
    </citation>
    <scope>NUCLEOTIDE SEQUENCE [LARGE SCALE GENOMIC DNA]</scope>
    <source>
        <strain evidence="2">U-1</strain>
    </source>
</reference>
<reference evidence="1 2" key="2">
    <citation type="journal article" date="2016" name="Genome Announc.">
        <title>Draft Genome Sequence of Erythromycin- and Oxytetracycline-Sensitive Nocardia seriolae Strain U-1 (NBRC 110359).</title>
        <authorList>
            <person name="Imajoh M."/>
            <person name="Sukeda M."/>
            <person name="Shimizu M."/>
            <person name="Yamane J."/>
            <person name="Ohnishi K."/>
            <person name="Oshima S."/>
        </authorList>
    </citation>
    <scope>NUCLEOTIDE SEQUENCE [LARGE SCALE GENOMIC DNA]</scope>
    <source>
        <strain evidence="1 2">U-1</strain>
    </source>
</reference>
<gene>
    <name evidence="1" type="ORF">NSK11_contig00275-0003</name>
</gene>
<proteinExistence type="predicted"/>
<dbReference type="Proteomes" id="UP000037179">
    <property type="component" value="Unassembled WGS sequence"/>
</dbReference>
<keyword evidence="2" id="KW-1185">Reference proteome</keyword>
<dbReference type="AlphaFoldDB" id="A0ABC9Z7M2"/>
<protein>
    <submittedName>
        <fullName evidence="1">Uncharacterized protein</fullName>
    </submittedName>
</protein>
<feature type="non-terminal residue" evidence="1">
    <location>
        <position position="1"/>
    </location>
</feature>
<name>A0ABC9Z7M2_9NOCA</name>
<evidence type="ECO:0000313" key="1">
    <source>
        <dbReference type="EMBL" id="GAP33461.1"/>
    </source>
</evidence>
<accession>A0ABC9Z7M2</accession>
<organism evidence="1 2">
    <name type="scientific">Nocardia seriolae</name>
    <dbReference type="NCBI Taxonomy" id="37332"/>
    <lineage>
        <taxon>Bacteria</taxon>
        <taxon>Bacillati</taxon>
        <taxon>Actinomycetota</taxon>
        <taxon>Actinomycetes</taxon>
        <taxon>Mycobacteriales</taxon>
        <taxon>Nocardiaceae</taxon>
        <taxon>Nocardia</taxon>
    </lineage>
</organism>
<comment type="caution">
    <text evidence="1">The sequence shown here is derived from an EMBL/GenBank/DDBJ whole genome shotgun (WGS) entry which is preliminary data.</text>
</comment>
<dbReference type="RefSeq" id="WP_222594912.1">
    <property type="nucleotide sequence ID" value="NZ_BAWD02000272.1"/>
</dbReference>
<sequence length="192" mass="20279">GSRKGCRALLHAAMAANPESAGQGDLAETEIPEISYDGTDTDIPATATEDAPLPTTEQLSEVLSLSTGELATLDLVAPLVATTPRRAKRFGNVYTVVRARLSGEQSVDTDALAVAAAMLLGAPRTLGERLRGPAPVLDPEVPLRDWAAGVLVDSIDPAETIRVESFLRRADRLGELSMKAVIDVLPPVLLYV</sequence>
<evidence type="ECO:0000313" key="2">
    <source>
        <dbReference type="Proteomes" id="UP000037179"/>
    </source>
</evidence>